<feature type="transmembrane region" description="Helical" evidence="1">
    <location>
        <begin position="127"/>
        <end position="148"/>
    </location>
</feature>
<evidence type="ECO:0000313" key="2">
    <source>
        <dbReference type="EMBL" id="OUS45661.1"/>
    </source>
</evidence>
<proteinExistence type="predicted"/>
<evidence type="ECO:0000256" key="1">
    <source>
        <dbReference type="SAM" id="Phobius"/>
    </source>
</evidence>
<sequence length="307" mass="32878">MHALARAIILPRAHETSSRSRARTRARVASIASPSASFAVETKSFNVGFRDETVRKSVGSGRVRRSKMRTRGMVIHASSGTASEPPAALLVMIPLALFYSALTLSAACNAFMWTLDLQNPIISSGTSFVLGRLCVAVGATVLASLNFFPQATKQLSRAHRAFTSVSSSERLKLDAAKFAALVVMKMMFEFYAYWKALTSFMPCSESLELCAWYGAAFVGHAAFMGLARVVIAPDATSTTEVPANARKLIGSFDLVLALMCFATSRLAMGGNGIVSAFMGAGFLIAALYFTFEDKLPKKSDNAQSAPA</sequence>
<feature type="transmembrane region" description="Helical" evidence="1">
    <location>
        <begin position="87"/>
        <end position="115"/>
    </location>
</feature>
<keyword evidence="1" id="KW-1133">Transmembrane helix</keyword>
<protein>
    <submittedName>
        <fullName evidence="2">Uncharacterized protein</fullName>
    </submittedName>
</protein>
<reference evidence="2" key="1">
    <citation type="submission" date="2017-04" db="EMBL/GenBank/DDBJ databases">
        <title>Population genomics of picophytoplankton unveils novel chromosome hypervariability.</title>
        <authorList>
            <consortium name="DOE Joint Genome Institute"/>
            <person name="Blanc-Mathieu R."/>
            <person name="Krasovec M."/>
            <person name="Hebrard M."/>
            <person name="Yau S."/>
            <person name="Desgranges E."/>
            <person name="Martin J."/>
            <person name="Schackwitz W."/>
            <person name="Kuo A."/>
            <person name="Salin G."/>
            <person name="Donnadieu C."/>
            <person name="Desdevises Y."/>
            <person name="Sanchez-Ferandin S."/>
            <person name="Moreau H."/>
            <person name="Rivals E."/>
            <person name="Grigoriev I.V."/>
            <person name="Grimsley N."/>
            <person name="Eyre-Walker A."/>
            <person name="Piganeau G."/>
        </authorList>
    </citation>
    <scope>NUCLEOTIDE SEQUENCE [LARGE SCALE GENOMIC DNA]</scope>
    <source>
        <strain evidence="2">RCC 1115</strain>
    </source>
</reference>
<accession>A0A1Y5I8B1</accession>
<feature type="transmembrane region" description="Helical" evidence="1">
    <location>
        <begin position="273"/>
        <end position="291"/>
    </location>
</feature>
<feature type="transmembrane region" description="Helical" evidence="1">
    <location>
        <begin position="206"/>
        <end position="227"/>
    </location>
</feature>
<dbReference type="EMBL" id="KZ155787">
    <property type="protein sequence ID" value="OUS45661.1"/>
    <property type="molecule type" value="Genomic_DNA"/>
</dbReference>
<organism evidence="2">
    <name type="scientific">Ostreococcus tauri</name>
    <name type="common">Marine green alga</name>
    <dbReference type="NCBI Taxonomy" id="70448"/>
    <lineage>
        <taxon>Eukaryota</taxon>
        <taxon>Viridiplantae</taxon>
        <taxon>Chlorophyta</taxon>
        <taxon>Mamiellophyceae</taxon>
        <taxon>Mamiellales</taxon>
        <taxon>Bathycoccaceae</taxon>
        <taxon>Ostreococcus</taxon>
    </lineage>
</organism>
<feature type="transmembrane region" description="Helical" evidence="1">
    <location>
        <begin position="175"/>
        <end position="194"/>
    </location>
</feature>
<name>A0A1Y5I8B1_OSTTA</name>
<keyword evidence="1" id="KW-0472">Membrane</keyword>
<dbReference type="AlphaFoldDB" id="A0A1Y5I8B1"/>
<gene>
    <name evidence="2" type="ORF">BE221DRAFT_195268</name>
</gene>
<dbReference type="Proteomes" id="UP000195557">
    <property type="component" value="Unassembled WGS sequence"/>
</dbReference>
<keyword evidence="1" id="KW-0812">Transmembrane</keyword>